<evidence type="ECO:0000313" key="2">
    <source>
        <dbReference type="EMBL" id="CAI2359553.1"/>
    </source>
</evidence>
<reference evidence="2" key="1">
    <citation type="submission" date="2023-07" db="EMBL/GenBank/DDBJ databases">
        <authorList>
            <consortium name="AG Swart"/>
            <person name="Singh M."/>
            <person name="Singh A."/>
            <person name="Seah K."/>
            <person name="Emmerich C."/>
        </authorList>
    </citation>
    <scope>NUCLEOTIDE SEQUENCE</scope>
    <source>
        <strain evidence="2">DP1</strain>
    </source>
</reference>
<dbReference type="AlphaFoldDB" id="A0AAD1U0F4"/>
<comment type="caution">
    <text evidence="2">The sequence shown here is derived from an EMBL/GenBank/DDBJ whole genome shotgun (WGS) entry which is preliminary data.</text>
</comment>
<evidence type="ECO:0000256" key="1">
    <source>
        <dbReference type="SAM" id="MobiDB-lite"/>
    </source>
</evidence>
<feature type="compositionally biased region" description="Basic and acidic residues" evidence="1">
    <location>
        <begin position="108"/>
        <end position="117"/>
    </location>
</feature>
<dbReference type="EMBL" id="CAMPGE010000796">
    <property type="protein sequence ID" value="CAI2359553.1"/>
    <property type="molecule type" value="Genomic_DNA"/>
</dbReference>
<name>A0AAD1U0F4_EUPCR</name>
<feature type="region of interest" description="Disordered" evidence="1">
    <location>
        <begin position="154"/>
        <end position="205"/>
    </location>
</feature>
<dbReference type="Proteomes" id="UP001295684">
    <property type="component" value="Unassembled WGS sequence"/>
</dbReference>
<feature type="compositionally biased region" description="Basic residues" evidence="1">
    <location>
        <begin position="86"/>
        <end position="107"/>
    </location>
</feature>
<sequence length="435" mass="49911">MLCCFGKSKKTLKRTMSPYKVRRRSEINHIIERDSGEQPRIKKIVINPNQKIVDNRNGNGNLNFEQTENPGFQSEFNLNRDKTNKHIKNKKKSRRKLNKNKKKRSKKPKEDTKKEVMALDLEQNGILDLQNFKSQEINEASLNDIYIQMQPLKSPSKRKLLQDSPSSKSPNPKHKHLKQRLSQQTYSDCDISLSDGKGPSELMNDDLNGSDLNFIESQSNVTGNEILITPPFLKAEKPAIVDQSIDEIEEECDEKSKLVLSVKSIQLSETQEFNENINKNELKNKLDLKINSRATMTSNKYWRSEKESAASEVSFNSEISSVMVSSYRKSAFYEPFFATMRPIEIDDNDVSVENKMRVLTPTRSVDNFEIISKFDSKSRCNSLVEVNPSDTVNKRIGFMINMNMNTTNDATSQIEEKSVRLSAHMPGNMMQPKNR</sequence>
<accession>A0AAD1U0F4</accession>
<proteinExistence type="predicted"/>
<keyword evidence="3" id="KW-1185">Reference proteome</keyword>
<gene>
    <name evidence="2" type="ORF">ECRASSUSDP1_LOCUS844</name>
</gene>
<feature type="region of interest" description="Disordered" evidence="1">
    <location>
        <begin position="86"/>
        <end position="117"/>
    </location>
</feature>
<organism evidence="2 3">
    <name type="scientific">Euplotes crassus</name>
    <dbReference type="NCBI Taxonomy" id="5936"/>
    <lineage>
        <taxon>Eukaryota</taxon>
        <taxon>Sar</taxon>
        <taxon>Alveolata</taxon>
        <taxon>Ciliophora</taxon>
        <taxon>Intramacronucleata</taxon>
        <taxon>Spirotrichea</taxon>
        <taxon>Hypotrichia</taxon>
        <taxon>Euplotida</taxon>
        <taxon>Euplotidae</taxon>
        <taxon>Moneuplotes</taxon>
    </lineage>
</organism>
<evidence type="ECO:0000313" key="3">
    <source>
        <dbReference type="Proteomes" id="UP001295684"/>
    </source>
</evidence>
<protein>
    <submittedName>
        <fullName evidence="2">Uncharacterized protein</fullName>
    </submittedName>
</protein>